<dbReference type="EMBL" id="FNOM01000047">
    <property type="protein sequence ID" value="SDX93600.1"/>
    <property type="molecule type" value="Genomic_DNA"/>
</dbReference>
<evidence type="ECO:0000256" key="1">
    <source>
        <dbReference type="SAM" id="Phobius"/>
    </source>
</evidence>
<organism evidence="2 3">
    <name type="scientific">Roseicitreum antarcticum</name>
    <dbReference type="NCBI Taxonomy" id="564137"/>
    <lineage>
        <taxon>Bacteria</taxon>
        <taxon>Pseudomonadati</taxon>
        <taxon>Pseudomonadota</taxon>
        <taxon>Alphaproteobacteria</taxon>
        <taxon>Rhodobacterales</taxon>
        <taxon>Paracoccaceae</taxon>
        <taxon>Roseicitreum</taxon>
    </lineage>
</organism>
<keyword evidence="3" id="KW-1185">Reference proteome</keyword>
<name>A0A1H3FRP9_9RHOB</name>
<evidence type="ECO:0000313" key="3">
    <source>
        <dbReference type="Proteomes" id="UP000198539"/>
    </source>
</evidence>
<gene>
    <name evidence="2" type="ORF">SAMN04488238_1472</name>
</gene>
<proteinExistence type="predicted"/>
<reference evidence="2 3" key="1">
    <citation type="submission" date="2016-10" db="EMBL/GenBank/DDBJ databases">
        <authorList>
            <person name="de Groot N.N."/>
        </authorList>
    </citation>
    <scope>NUCLEOTIDE SEQUENCE [LARGE SCALE GENOMIC DNA]</scope>
    <source>
        <strain evidence="2 3">CGMCC 1.8894</strain>
    </source>
</reference>
<keyword evidence="1" id="KW-0812">Transmembrane</keyword>
<dbReference type="STRING" id="564137.SAMN04488238_1472"/>
<dbReference type="AlphaFoldDB" id="A0A1H3FRP9"/>
<feature type="transmembrane region" description="Helical" evidence="1">
    <location>
        <begin position="44"/>
        <end position="71"/>
    </location>
</feature>
<dbReference type="RefSeq" id="WP_176847384.1">
    <property type="nucleotide sequence ID" value="NZ_CP061498.1"/>
</dbReference>
<sequence>MPSTESSTTTNEDRSKVLLVNMIVKNLGIGGAQGLKLGDADISAFFIMASILVSIPFAAILLSVTPVHGVFARPVR</sequence>
<accession>A0A1H3FRP9</accession>
<keyword evidence="1" id="KW-1133">Transmembrane helix</keyword>
<dbReference type="Proteomes" id="UP000198539">
    <property type="component" value="Unassembled WGS sequence"/>
</dbReference>
<keyword evidence="1" id="KW-0472">Membrane</keyword>
<evidence type="ECO:0000313" key="2">
    <source>
        <dbReference type="EMBL" id="SDX93600.1"/>
    </source>
</evidence>
<protein>
    <submittedName>
        <fullName evidence="2">Uncharacterized protein</fullName>
    </submittedName>
</protein>